<dbReference type="PANTHER" id="PTHR10853:SF0">
    <property type="entry name" value="PROTEIN PELOTA HOMOLOG"/>
    <property type="match status" value="1"/>
</dbReference>
<dbReference type="PANTHER" id="PTHR10853">
    <property type="entry name" value="PELOTA"/>
    <property type="match status" value="1"/>
</dbReference>
<feature type="non-terminal residue" evidence="1">
    <location>
        <position position="109"/>
    </location>
</feature>
<dbReference type="SUPFAM" id="SSF53137">
    <property type="entry name" value="Translational machinery components"/>
    <property type="match status" value="1"/>
</dbReference>
<dbReference type="Gene3D" id="3.30.420.60">
    <property type="entry name" value="eRF1 domain 2"/>
    <property type="match status" value="1"/>
</dbReference>
<proteinExistence type="predicted"/>
<feature type="non-terminal residue" evidence="1">
    <location>
        <position position="1"/>
    </location>
</feature>
<gene>
    <name evidence="1" type="ORF">GMARGA_LOCUS41000</name>
</gene>
<evidence type="ECO:0000313" key="1">
    <source>
        <dbReference type="EMBL" id="CAG8851953.1"/>
    </source>
</evidence>
<dbReference type="InterPro" id="IPR029064">
    <property type="entry name" value="Ribosomal_eL30-like_sf"/>
</dbReference>
<accession>A0ABN7XDV0</accession>
<dbReference type="EMBL" id="CAJVQB010108839">
    <property type="protein sequence ID" value="CAG8851953.1"/>
    <property type="molecule type" value="Genomic_DNA"/>
</dbReference>
<evidence type="ECO:0000313" key="2">
    <source>
        <dbReference type="Proteomes" id="UP000789901"/>
    </source>
</evidence>
<dbReference type="InterPro" id="IPR004405">
    <property type="entry name" value="TF_pelota"/>
</dbReference>
<dbReference type="InterPro" id="IPR042226">
    <property type="entry name" value="eFR1_2_sf"/>
</dbReference>
<comment type="caution">
    <text evidence="1">The sequence shown here is derived from an EMBL/GenBank/DDBJ whole genome shotgun (WGS) entry which is preliminary data.</text>
</comment>
<dbReference type="Gene3D" id="3.30.1330.30">
    <property type="match status" value="1"/>
</dbReference>
<reference evidence="1 2" key="1">
    <citation type="submission" date="2021-06" db="EMBL/GenBank/DDBJ databases">
        <authorList>
            <person name="Kallberg Y."/>
            <person name="Tangrot J."/>
            <person name="Rosling A."/>
        </authorList>
    </citation>
    <scope>NUCLEOTIDE SEQUENCE [LARGE SCALE GENOMIC DNA]</scope>
    <source>
        <strain evidence="1 2">120-4 pot B 10/14</strain>
    </source>
</reference>
<dbReference type="Proteomes" id="UP000789901">
    <property type="component" value="Unassembled WGS sequence"/>
</dbReference>
<protein>
    <submittedName>
        <fullName evidence="1">17672_t:CDS:1</fullName>
    </submittedName>
</protein>
<keyword evidence="2" id="KW-1185">Reference proteome</keyword>
<name>A0ABN7XDV0_GIGMA</name>
<sequence length="109" mass="12767">KQDTRSLLENKSKLILINCSLNYKYLLQEVLQDLTIQSQLANTKFTRYLMITLTELKSYKKSRRKGAIGMLFLSDELFRSADIPTCKKYLTLVKSVYSIRAYNIKFFVP</sequence>
<organism evidence="1 2">
    <name type="scientific">Gigaspora margarita</name>
    <dbReference type="NCBI Taxonomy" id="4874"/>
    <lineage>
        <taxon>Eukaryota</taxon>
        <taxon>Fungi</taxon>
        <taxon>Fungi incertae sedis</taxon>
        <taxon>Mucoromycota</taxon>
        <taxon>Glomeromycotina</taxon>
        <taxon>Glomeromycetes</taxon>
        <taxon>Diversisporales</taxon>
        <taxon>Gigasporaceae</taxon>
        <taxon>Gigaspora</taxon>
    </lineage>
</organism>